<evidence type="ECO:0000313" key="1">
    <source>
        <dbReference type="EMBL" id="KAJ8030608.1"/>
    </source>
</evidence>
<accession>A0A9Q1BQ10</accession>
<dbReference type="OrthoDB" id="5986074at2759"/>
<gene>
    <name evidence="2" type="ORF">HOLleu_02799</name>
    <name evidence="1" type="ORF">HOLleu_27069</name>
</gene>
<dbReference type="Proteomes" id="UP001152320">
    <property type="component" value="Chromosome 1"/>
</dbReference>
<sequence length="293" mass="32464">MLPLVKLMTVMEQGQGLFDRFILTAPMCLRPTPEETSAAIQTLKGMDISDVGIVYETIFDLHLQEQMYTLDNEAQKLYTDLNKAFIDDINEALLNGTVPPRSKKVDIVGRIALSVHVFDAVARALLSGENCDIAPSINHHTLKSALALVEFSDCQKTILIDALDEILLPTRDDVKAQPSLEEVQEAILTSPGPVTTARSFKQGAPRHYRSTTSAEFSKAIEGMLDYGTVLGIRVPRRASKVQVFCKKSPDVLQERWPSDAPCSFQSYSGAFKKNLPTAISDYMKIELNKKGFL</sequence>
<evidence type="ECO:0000313" key="2">
    <source>
        <dbReference type="EMBL" id="KAJ8049872.1"/>
    </source>
</evidence>
<dbReference type="Proteomes" id="UP001152320">
    <property type="component" value="Chromosome 13"/>
</dbReference>
<dbReference type="AlphaFoldDB" id="A0A9Q1BQ10"/>
<keyword evidence="3" id="KW-1185">Reference proteome</keyword>
<dbReference type="EMBL" id="JAIZAY010000013">
    <property type="protein sequence ID" value="KAJ8030608.1"/>
    <property type="molecule type" value="Genomic_DNA"/>
</dbReference>
<reference evidence="1" key="1">
    <citation type="submission" date="2021-10" db="EMBL/GenBank/DDBJ databases">
        <title>Tropical sea cucumber genome reveals ecological adaptation and Cuvierian tubules defense mechanism.</title>
        <authorList>
            <person name="Chen T."/>
        </authorList>
    </citation>
    <scope>NUCLEOTIDE SEQUENCE</scope>
    <source>
        <strain evidence="1">Nanhai2018</strain>
        <tissue evidence="1">Muscle</tissue>
    </source>
</reference>
<dbReference type="EMBL" id="JAIZAY010000001">
    <property type="protein sequence ID" value="KAJ8049872.1"/>
    <property type="molecule type" value="Genomic_DNA"/>
</dbReference>
<organism evidence="1 3">
    <name type="scientific">Holothuria leucospilota</name>
    <name type="common">Black long sea cucumber</name>
    <name type="synonym">Mertensiothuria leucospilota</name>
    <dbReference type="NCBI Taxonomy" id="206669"/>
    <lineage>
        <taxon>Eukaryota</taxon>
        <taxon>Metazoa</taxon>
        <taxon>Echinodermata</taxon>
        <taxon>Eleutherozoa</taxon>
        <taxon>Echinozoa</taxon>
        <taxon>Holothuroidea</taxon>
        <taxon>Aspidochirotacea</taxon>
        <taxon>Aspidochirotida</taxon>
        <taxon>Holothuriidae</taxon>
        <taxon>Holothuria</taxon>
    </lineage>
</organism>
<proteinExistence type="predicted"/>
<name>A0A9Q1BQ10_HOLLE</name>
<evidence type="ECO:0000313" key="3">
    <source>
        <dbReference type="Proteomes" id="UP001152320"/>
    </source>
</evidence>
<protein>
    <submittedName>
        <fullName evidence="1">Uncharacterized protein</fullName>
    </submittedName>
</protein>
<comment type="caution">
    <text evidence="1">The sequence shown here is derived from an EMBL/GenBank/DDBJ whole genome shotgun (WGS) entry which is preliminary data.</text>
</comment>